<feature type="domain" description="Peptidase M48" evidence="9">
    <location>
        <begin position="154"/>
        <end position="325"/>
    </location>
</feature>
<dbReference type="GO" id="GO:0008270">
    <property type="term" value="F:zinc ion binding"/>
    <property type="evidence" value="ECO:0007669"/>
    <property type="project" value="UniProtKB-UniRule"/>
</dbReference>
<dbReference type="PANTHER" id="PTHR22726">
    <property type="entry name" value="METALLOENDOPEPTIDASE OMA1"/>
    <property type="match status" value="1"/>
</dbReference>
<dbReference type="Gene3D" id="3.30.2010.10">
    <property type="entry name" value="Metalloproteases ('zincins'), catalytic domain"/>
    <property type="match status" value="1"/>
</dbReference>
<gene>
    <name evidence="10" type="ORF">MKI79_07215</name>
</gene>
<evidence type="ECO:0000256" key="8">
    <source>
        <dbReference type="HAMAP-Rule" id="MF_00997"/>
    </source>
</evidence>
<dbReference type="Pfam" id="PF14559">
    <property type="entry name" value="TPR_19"/>
    <property type="match status" value="1"/>
</dbReference>
<dbReference type="PANTHER" id="PTHR22726:SF1">
    <property type="entry name" value="METALLOENDOPEPTIDASE OMA1, MITOCHONDRIAL"/>
    <property type="match status" value="1"/>
</dbReference>
<comment type="function">
    <text evidence="8">Functions as both a chaperone and a metalloprotease. Maintains the integrity of the outer membrane by promoting either the assembly or the elimination of outer membrane proteins, depending on their folding state.</text>
</comment>
<dbReference type="GO" id="GO:0051603">
    <property type="term" value="P:proteolysis involved in protein catabolic process"/>
    <property type="evidence" value="ECO:0007669"/>
    <property type="project" value="TreeGrafter"/>
</dbReference>
<feature type="binding site" evidence="8">
    <location>
        <position position="269"/>
    </location>
    <ligand>
        <name>Zn(2+)</name>
        <dbReference type="ChEBI" id="CHEBI:29105"/>
        <note>catalytic</note>
    </ligand>
</feature>
<keyword evidence="5 8" id="KW-0378">Hydrolase</keyword>
<evidence type="ECO:0000256" key="1">
    <source>
        <dbReference type="ARBA" id="ARBA00022670"/>
    </source>
</evidence>
<dbReference type="SUPFAM" id="SSF48452">
    <property type="entry name" value="TPR-like"/>
    <property type="match status" value="1"/>
</dbReference>
<keyword evidence="1 8" id="KW-0645">Protease</keyword>
<evidence type="ECO:0000256" key="5">
    <source>
        <dbReference type="ARBA" id="ARBA00022801"/>
    </source>
</evidence>
<evidence type="ECO:0000256" key="2">
    <source>
        <dbReference type="ARBA" id="ARBA00022723"/>
    </source>
</evidence>
<feature type="binding site" evidence="8">
    <location>
        <position position="204"/>
    </location>
    <ligand>
        <name>Zn(2+)</name>
        <dbReference type="ChEBI" id="CHEBI:29105"/>
        <note>catalytic</note>
    </ligand>
</feature>
<keyword evidence="2 8" id="KW-0479">Metal-binding</keyword>
<evidence type="ECO:0000256" key="7">
    <source>
        <dbReference type="ARBA" id="ARBA00023049"/>
    </source>
</evidence>
<comment type="similarity">
    <text evidence="8">Belongs to the peptidase M48 family. BepA subfamily.</text>
</comment>
<evidence type="ECO:0000313" key="11">
    <source>
        <dbReference type="Proteomes" id="UP001139701"/>
    </source>
</evidence>
<dbReference type="HAMAP" id="MF_00997">
    <property type="entry name" value="Protease_BepA"/>
    <property type="match status" value="1"/>
</dbReference>
<dbReference type="RefSeq" id="WP_241571437.1">
    <property type="nucleotide sequence ID" value="NZ_JAKUML010000009.1"/>
</dbReference>
<dbReference type="InterPro" id="IPR011990">
    <property type="entry name" value="TPR-like_helical_dom_sf"/>
</dbReference>
<dbReference type="GO" id="GO:0004222">
    <property type="term" value="F:metalloendopeptidase activity"/>
    <property type="evidence" value="ECO:0007669"/>
    <property type="project" value="InterPro"/>
</dbReference>
<feature type="active site" description="Proton donor" evidence="8">
    <location>
        <position position="273"/>
    </location>
</feature>
<dbReference type="EC" id="3.4.-.-" evidence="8"/>
<feature type="binding site" evidence="8">
    <location>
        <position position="208"/>
    </location>
    <ligand>
        <name>Zn(2+)</name>
        <dbReference type="ChEBI" id="CHEBI:29105"/>
        <note>catalytic</note>
    </ligand>
</feature>
<evidence type="ECO:0000256" key="3">
    <source>
        <dbReference type="ARBA" id="ARBA00022729"/>
    </source>
</evidence>
<dbReference type="GO" id="GO:0016020">
    <property type="term" value="C:membrane"/>
    <property type="evidence" value="ECO:0007669"/>
    <property type="project" value="InterPro"/>
</dbReference>
<reference evidence="10" key="1">
    <citation type="submission" date="2022-02" db="EMBL/GenBank/DDBJ databases">
        <title>Acinetobacter A3.8 sp. nov., isolated from Sediment (Zhairuo Island).</title>
        <authorList>
            <person name="Zheng K."/>
        </authorList>
    </citation>
    <scope>NUCLEOTIDE SEQUENCE</scope>
    <source>
        <strain evidence="10">A3.8</strain>
    </source>
</reference>
<dbReference type="Gene3D" id="1.25.40.10">
    <property type="entry name" value="Tetratricopeptide repeat domain"/>
    <property type="match status" value="1"/>
</dbReference>
<comment type="cofactor">
    <cofactor evidence="8">
        <name>Zn(2+)</name>
        <dbReference type="ChEBI" id="CHEBI:29105"/>
    </cofactor>
    <text evidence="8">Binds 1 zinc ion per subunit.</text>
</comment>
<keyword evidence="6 8" id="KW-0862">Zinc</keyword>
<comment type="caution">
    <text evidence="10">The sequence shown here is derived from an EMBL/GenBank/DDBJ whole genome shotgun (WGS) entry which is preliminary data.</text>
</comment>
<dbReference type="EMBL" id="JAKUML010000009">
    <property type="protein sequence ID" value="MCJ8146688.1"/>
    <property type="molecule type" value="Genomic_DNA"/>
</dbReference>
<dbReference type="InterPro" id="IPR030873">
    <property type="entry name" value="Protease_BepA"/>
</dbReference>
<keyword evidence="3 8" id="KW-0732">Signal</keyword>
<comment type="subcellular location">
    <subcellularLocation>
        <location evidence="8">Periplasm</location>
    </subcellularLocation>
</comment>
<protein>
    <recommendedName>
        <fullName evidence="8">Putative beta-barrel assembly-enhancing protease</fullName>
        <ecNumber evidence="8">3.4.-.-</ecNumber>
    </recommendedName>
</protein>
<keyword evidence="11" id="KW-1185">Reference proteome</keyword>
<name>A0A9X1WY09_9GAMM</name>
<proteinExistence type="inferred from homology"/>
<dbReference type="InterPro" id="IPR051156">
    <property type="entry name" value="Mito/Outer_Membr_Metalloprot"/>
</dbReference>
<sequence>MSVAKVITVDFKIFSKKYFQNKCIVPLSILCLSISSVYTSASAQVSTVSSLSSDGSNSTQLPNDRIIELNRYPNPMRSADSGYNWGVTPSESNLKQKHQYLDIPEIGSGVGLISRNEEQRIGEKVLREVRAKLPVLQDAWLEDELNYIFSGVYGQSGLGAPIALVVVRDEQINAFAVPGGLFAINAGLISSAKNMDEVAGVMAHEVAHVTQRHYSRSKENFKGQGLLTLAGILAGIAVASQSPDAGAAVMLGSQAAMLDRQLSYSRDQEREADRVGMQYMAIAGYNPESMADFFETMHRKTAQLSFLPDFWLTHPLTADRMSEARLRARQYDYKSTNYTLNHKNTQQVLFELMRWRVAVLSGYVNLTQLKSMASRNHGAALALAHYYIEQSQFDDAKKLLESFTPNAVEKTLYQLTWSDWYKANVQYQQALDAVLTLYRVMPEHRALAMQVAEIYILQGNGDQAHQILNRLSQSNPRDVAVWQALQRAENVRSKTAINQAFQTINSLRYRAEAQFWSGEEENAIKSLLHAERLIKEKKNVSLKAKIESRLKYMQDARELRI</sequence>
<dbReference type="GO" id="GO:0042597">
    <property type="term" value="C:periplasmic space"/>
    <property type="evidence" value="ECO:0007669"/>
    <property type="project" value="UniProtKB-SubCell"/>
</dbReference>
<keyword evidence="4 8" id="KW-0574">Periplasm</keyword>
<evidence type="ECO:0000313" key="10">
    <source>
        <dbReference type="EMBL" id="MCJ8146688.1"/>
    </source>
</evidence>
<feature type="active site" evidence="8">
    <location>
        <position position="205"/>
    </location>
</feature>
<dbReference type="Pfam" id="PF01435">
    <property type="entry name" value="Peptidase_M48"/>
    <property type="match status" value="1"/>
</dbReference>
<evidence type="ECO:0000256" key="4">
    <source>
        <dbReference type="ARBA" id="ARBA00022764"/>
    </source>
</evidence>
<accession>A0A9X1WY09</accession>
<evidence type="ECO:0000256" key="6">
    <source>
        <dbReference type="ARBA" id="ARBA00022833"/>
    </source>
</evidence>
<evidence type="ECO:0000259" key="9">
    <source>
        <dbReference type="Pfam" id="PF01435"/>
    </source>
</evidence>
<dbReference type="AlphaFoldDB" id="A0A9X1WY09"/>
<keyword evidence="7 8" id="KW-0482">Metalloprotease</keyword>
<organism evidence="10 11">
    <name type="scientific">Acinetobacter sedimenti</name>
    <dbReference type="NCBI Taxonomy" id="2919922"/>
    <lineage>
        <taxon>Bacteria</taxon>
        <taxon>Pseudomonadati</taxon>
        <taxon>Pseudomonadota</taxon>
        <taxon>Gammaproteobacteria</taxon>
        <taxon>Moraxellales</taxon>
        <taxon>Moraxellaceae</taxon>
        <taxon>Acinetobacter</taxon>
    </lineage>
</organism>
<dbReference type="Proteomes" id="UP001139701">
    <property type="component" value="Unassembled WGS sequence"/>
</dbReference>
<dbReference type="InterPro" id="IPR001915">
    <property type="entry name" value="Peptidase_M48"/>
</dbReference>